<keyword evidence="4 7" id="KW-0653">Protein transport</keyword>
<dbReference type="GO" id="GO:0034727">
    <property type="term" value="P:piecemeal microautophagy of the nucleus"/>
    <property type="evidence" value="ECO:0007669"/>
    <property type="project" value="TreeGrafter"/>
</dbReference>
<dbReference type="Gene3D" id="3.40.140.100">
    <property type="entry name" value="Ubiquitin-like modifier-activating enzyme ATG7 C-terminal domain"/>
    <property type="match status" value="1"/>
</dbReference>
<feature type="domain" description="THIF-type NAD/FAD binding fold" evidence="8">
    <location>
        <begin position="353"/>
        <end position="600"/>
    </location>
</feature>
<dbReference type="SUPFAM" id="SSF69572">
    <property type="entry name" value="Activating enzymes of the ubiquitin-like proteins"/>
    <property type="match status" value="1"/>
</dbReference>
<dbReference type="Pfam" id="PF16420">
    <property type="entry name" value="ATG7_N"/>
    <property type="match status" value="1"/>
</dbReference>
<dbReference type="AlphaFoldDB" id="A0AAW0TIG6"/>
<sequence length="702" mass="77648">MSAREGIAAGMDREAREPTILQFVPFSSAVDAGFWHHFTQLKLDVLQLSEQAVPVVGSYTNTDAPGLPPRLHVEYDALERRKAASRWSCHATGTLINTNTIEEFRNRNKQDLLKACATTLWEAITSGQALQDPSLLASFLMFTFADLKKYHFYYWFAFPAFTYPKAVYKKPPQSFTDDLTQKEIASLLASYTDQEADFDQGFFCVTKSGEEFTIHPLRNYPNLRAAADTQSNQEVYLGISDPSTLLSNPGWTLRNLLTLAAVSWSKQWQSYKVLCLRVRTRNGVQDASHSLMVEVDLGEEPMPLSPSEMPLCLGWEKNERGKMGPRMVNLSANMDPTKLAESAVDLNLKLMRWRVAPQLNLGVVQQTRCLLLGAGTLGCAVARCLMGWGVRHITLVDSAKVSYSNPVRQNLFTFGDCQSGGRHKAVAAAEALLQIFPKMNSKGVVLSIPMPGHTVGESLLNQVKEDVSTLEHLIDEHDAIFLLMDSRESRWLPTVIGAAKQKLVLTAALGFDSFLVMRHGIREVGTEASLPSTTAIPRNSIPGKMLGCYFCNDVVAPGNVSSTHDRTLDQQCTVTRPGVSYLAAGHVTELLAAILQHPDRGLAEASVKEQGNVKEGVLGPVPHSLRGFLGRHQLLTPASTAFDQCSGCCREVLKAYMEEGFEFLLKVFNSTAYLEEVSGLSRLHHCVDDSQVWELSDEEDME</sequence>
<dbReference type="FunFam" id="3.40.140.70:FF:000001">
    <property type="entry name" value="Ubiquitin-like modifier-activating enzyme atg7"/>
    <property type="match status" value="1"/>
</dbReference>
<comment type="subunit">
    <text evidence="7">Homodimer.</text>
</comment>
<feature type="domain" description="Ubiquitin-like modifier-activating enzyme Atg7 N-terminal" evidence="9">
    <location>
        <begin position="21"/>
        <end position="334"/>
    </location>
</feature>
<comment type="similarity">
    <text evidence="1 7">Belongs to the ATG7 family.</text>
</comment>
<evidence type="ECO:0000256" key="3">
    <source>
        <dbReference type="ARBA" id="ARBA00022448"/>
    </source>
</evidence>
<proteinExistence type="inferred from homology"/>
<dbReference type="InterPro" id="IPR006285">
    <property type="entry name" value="Atg7"/>
</dbReference>
<comment type="function">
    <text evidence="7">E1-like activating enzyme involved in the 2 ubiquitin-like systems required for autophagy.</text>
</comment>
<dbReference type="FunFam" id="3.40.50.720:FF:000243">
    <property type="entry name" value="Ubiquitin-like modifier-activating enzyme ATG7"/>
    <property type="match status" value="1"/>
</dbReference>
<reference evidence="10 11" key="1">
    <citation type="submission" date="2023-03" db="EMBL/GenBank/DDBJ databases">
        <title>High-quality genome of Scylla paramamosain provides insights in environmental adaptation.</title>
        <authorList>
            <person name="Zhang L."/>
        </authorList>
    </citation>
    <scope>NUCLEOTIDE SEQUENCE [LARGE SCALE GENOMIC DNA]</scope>
    <source>
        <strain evidence="10">LZ_2023a</strain>
        <tissue evidence="10">Muscle</tissue>
    </source>
</reference>
<dbReference type="GO" id="GO:0019779">
    <property type="term" value="F:Atg8 activating enzyme activity"/>
    <property type="evidence" value="ECO:0007669"/>
    <property type="project" value="TreeGrafter"/>
</dbReference>
<evidence type="ECO:0000256" key="7">
    <source>
        <dbReference type="RuleBase" id="RU366022"/>
    </source>
</evidence>
<dbReference type="EMBL" id="JARAKH010000030">
    <property type="protein sequence ID" value="KAK8387086.1"/>
    <property type="molecule type" value="Genomic_DNA"/>
</dbReference>
<dbReference type="GO" id="GO:0032446">
    <property type="term" value="P:protein modification by small protein conjugation"/>
    <property type="evidence" value="ECO:0007669"/>
    <property type="project" value="TreeGrafter"/>
</dbReference>
<evidence type="ECO:0000256" key="4">
    <source>
        <dbReference type="ARBA" id="ARBA00022927"/>
    </source>
</evidence>
<accession>A0AAW0TIG6</accession>
<dbReference type="InterPro" id="IPR035985">
    <property type="entry name" value="Ubiquitin-activating_enz"/>
</dbReference>
<dbReference type="NCBIfam" id="TIGR01381">
    <property type="entry name" value="E1_like_apg7"/>
    <property type="match status" value="1"/>
</dbReference>
<keyword evidence="7" id="KW-0963">Cytoplasm</keyword>
<dbReference type="GO" id="GO:0015031">
    <property type="term" value="P:protein transport"/>
    <property type="evidence" value="ECO:0007669"/>
    <property type="project" value="UniProtKB-UniRule"/>
</dbReference>
<dbReference type="PANTHER" id="PTHR10953:SF3">
    <property type="entry name" value="UBIQUITIN-LIKE MODIFIER-ACTIVATING ENZYME ATG7"/>
    <property type="match status" value="1"/>
</dbReference>
<gene>
    <name evidence="10" type="ORF">O3P69_018031</name>
</gene>
<keyword evidence="7" id="KW-0833">Ubl conjugation pathway</keyword>
<name>A0AAW0TIG6_SCYPA</name>
<evidence type="ECO:0000259" key="9">
    <source>
        <dbReference type="Pfam" id="PF16420"/>
    </source>
</evidence>
<dbReference type="InterPro" id="IPR032197">
    <property type="entry name" value="Atg7_N"/>
</dbReference>
<dbReference type="InterPro" id="IPR042523">
    <property type="entry name" value="Atg7_N_2"/>
</dbReference>
<dbReference type="GO" id="GO:0000045">
    <property type="term" value="P:autophagosome assembly"/>
    <property type="evidence" value="ECO:0007669"/>
    <property type="project" value="TreeGrafter"/>
</dbReference>
<evidence type="ECO:0000256" key="6">
    <source>
        <dbReference type="PIRSR" id="PIRSR606285-1"/>
    </source>
</evidence>
<dbReference type="Gene3D" id="3.40.50.720">
    <property type="entry name" value="NAD(P)-binding Rossmann-like Domain"/>
    <property type="match status" value="1"/>
</dbReference>
<dbReference type="InterPro" id="IPR042522">
    <property type="entry name" value="Atg7_N_1"/>
</dbReference>
<evidence type="ECO:0000256" key="5">
    <source>
        <dbReference type="ARBA" id="ARBA00023006"/>
    </source>
</evidence>
<evidence type="ECO:0000259" key="8">
    <source>
        <dbReference type="Pfam" id="PF00899"/>
    </source>
</evidence>
<dbReference type="Pfam" id="PF00899">
    <property type="entry name" value="ThiF"/>
    <property type="match status" value="1"/>
</dbReference>
<dbReference type="InterPro" id="IPR045886">
    <property type="entry name" value="ThiF/MoeB/HesA"/>
</dbReference>
<dbReference type="GO" id="GO:0000422">
    <property type="term" value="P:autophagy of mitochondrion"/>
    <property type="evidence" value="ECO:0007669"/>
    <property type="project" value="TreeGrafter"/>
</dbReference>
<dbReference type="GO" id="GO:0019778">
    <property type="term" value="F:Atg12 activating enzyme activity"/>
    <property type="evidence" value="ECO:0007669"/>
    <property type="project" value="TreeGrafter"/>
</dbReference>
<evidence type="ECO:0000256" key="2">
    <source>
        <dbReference type="ARBA" id="ARBA00017647"/>
    </source>
</evidence>
<dbReference type="CDD" id="cd01486">
    <property type="entry name" value="Apg7"/>
    <property type="match status" value="1"/>
</dbReference>
<evidence type="ECO:0000256" key="1">
    <source>
        <dbReference type="ARBA" id="ARBA00010931"/>
    </source>
</evidence>
<organism evidence="10 11">
    <name type="scientific">Scylla paramamosain</name>
    <name type="common">Mud crab</name>
    <dbReference type="NCBI Taxonomy" id="85552"/>
    <lineage>
        <taxon>Eukaryota</taxon>
        <taxon>Metazoa</taxon>
        <taxon>Ecdysozoa</taxon>
        <taxon>Arthropoda</taxon>
        <taxon>Crustacea</taxon>
        <taxon>Multicrustacea</taxon>
        <taxon>Malacostraca</taxon>
        <taxon>Eumalacostraca</taxon>
        <taxon>Eucarida</taxon>
        <taxon>Decapoda</taxon>
        <taxon>Pleocyemata</taxon>
        <taxon>Brachyura</taxon>
        <taxon>Eubrachyura</taxon>
        <taxon>Portunoidea</taxon>
        <taxon>Portunidae</taxon>
        <taxon>Portuninae</taxon>
        <taxon>Scylla</taxon>
    </lineage>
</organism>
<dbReference type="InterPro" id="IPR000594">
    <property type="entry name" value="ThiF_NAD_FAD-bd"/>
</dbReference>
<dbReference type="GO" id="GO:0000407">
    <property type="term" value="C:phagophore assembly site"/>
    <property type="evidence" value="ECO:0007669"/>
    <property type="project" value="UniProtKB-SubCell"/>
</dbReference>
<dbReference type="Proteomes" id="UP001487740">
    <property type="component" value="Unassembled WGS sequence"/>
</dbReference>
<comment type="caution">
    <text evidence="10">The sequence shown here is derived from an EMBL/GenBank/DDBJ whole genome shotgun (WGS) entry which is preliminary data.</text>
</comment>
<comment type="subcellular location">
    <subcellularLocation>
        <location evidence="7">Cytoplasm</location>
    </subcellularLocation>
    <subcellularLocation>
        <location evidence="7">Preautophagosomal structure</location>
    </subcellularLocation>
</comment>
<feature type="active site" description="Glycyl thioester intermediate" evidence="6">
    <location>
        <position position="572"/>
    </location>
</feature>
<dbReference type="PANTHER" id="PTHR10953">
    <property type="entry name" value="UBIQUITIN-ACTIVATING ENZYME E1"/>
    <property type="match status" value="1"/>
</dbReference>
<keyword evidence="11" id="KW-1185">Reference proteome</keyword>
<evidence type="ECO:0000313" key="11">
    <source>
        <dbReference type="Proteomes" id="UP001487740"/>
    </source>
</evidence>
<protein>
    <recommendedName>
        <fullName evidence="2 7">Ubiquitin-like modifier-activating enzyme ATG7</fullName>
    </recommendedName>
    <alternativeName>
        <fullName evidence="7">Autophagy-related protein 7</fullName>
    </alternativeName>
</protein>
<keyword evidence="5 7" id="KW-0072">Autophagy</keyword>
<evidence type="ECO:0000313" key="10">
    <source>
        <dbReference type="EMBL" id="KAK8387086.1"/>
    </source>
</evidence>
<dbReference type="Gene3D" id="3.40.140.70">
    <property type="entry name" value="Ubiquitin-like modifier-activating enzyme ATG7 N-terminal domain"/>
    <property type="match status" value="1"/>
</dbReference>
<keyword evidence="3 7" id="KW-0813">Transport</keyword>
<dbReference type="GO" id="GO:0006995">
    <property type="term" value="P:cellular response to nitrogen starvation"/>
    <property type="evidence" value="ECO:0007669"/>
    <property type="project" value="TreeGrafter"/>
</dbReference>